<accession>A0A7I4YXJ0</accession>
<dbReference type="OrthoDB" id="2187at2759"/>
<evidence type="ECO:0000256" key="2">
    <source>
        <dbReference type="ARBA" id="ARBA00006914"/>
    </source>
</evidence>
<dbReference type="SMART" id="SM00382">
    <property type="entry name" value="AAA"/>
    <property type="match status" value="1"/>
</dbReference>
<comment type="subcellular location">
    <subcellularLocation>
        <location evidence="1">Membrane</location>
    </subcellularLocation>
</comment>
<protein>
    <recommendedName>
        <fullName evidence="10">Peroxisomal ATPase PEX1</fullName>
    </recommendedName>
    <alternativeName>
        <fullName evidence="9">Peroxin-1</fullName>
    </alternativeName>
    <alternativeName>
        <fullName evidence="12">Peroxin-6</fullName>
    </alternativeName>
    <alternativeName>
        <fullName evidence="11">Peroxisomal ATPase PEX6</fullName>
    </alternativeName>
</protein>
<evidence type="ECO:0000313" key="16">
    <source>
        <dbReference type="WBParaSite" id="HCON_00145610-00001"/>
    </source>
</evidence>
<sequence length="740" mass="83209">MVRRPVTGYLFRLLLCKLGPRAIRHLVWRRCLISVTRYESEGLGFVVIHPLTCLNRGLIHGQVVCITVTFQTWQGSNQQSSRLFRLLMSCAVQENSVHMEKMDVFNMFGRFPATNFFVDSIVPYNSLPKICQTLTSADSVKLAPIKQYVEDEDEEKKTIDLKEEMEKLLKTPRIVYNDDVISIHVQNIFTQKVSRHYFKVFCDESPCVVDTTTSVYEIANVNSYLPYAARAELLEVPAPMVALVDQMRSICLAYEAVRDKPLVMLLSGAHGSGKRLLATRLAVETHRNIIEECSYEIWSENFTEMETNVKNAFEKAKCYQPSILYITSADVFGFDTESDTIDRRILSTVQTLLSEPAQVTVLFSCDSKKVPELSTDFLSLVLYSFAIKPLSEDDRHFFFSSHLKEDFAEYAARRTAGFVIAELVDLLKDVDYRITMEKADSVEISHIEWAIDKRNSSFIDEIGAAKIPSVSWDDVGGFEHIKELIIESIEANLHGLGLRRSGIMLFGPPGCGKTLIAKAVATEFKIAFLSVKGPELLNMYVGQSEENVRNVFERARQASPCVVFFDEIDSLAPNRGRSGDGGGVMDRIVSQLITELDSLHDSPHIKVFVMAATNRADLIDPSLMTPGRFDKVIHVVPGADVESKLKILKAVTRKLKLAEDVDLRRVAEQCEGQWSGAELQSLATSAAMESIREQIALIEAGKITEADVEGIVYASHFHSALEKKLNENLKGLRRQTFDRQ</sequence>
<dbReference type="SUPFAM" id="SSF52540">
    <property type="entry name" value="P-loop containing nucleoside triphosphate hydrolases"/>
    <property type="match status" value="2"/>
</dbReference>
<evidence type="ECO:0000256" key="9">
    <source>
        <dbReference type="ARBA" id="ARBA00032509"/>
    </source>
</evidence>
<dbReference type="Pfam" id="PF17862">
    <property type="entry name" value="AAA_lid_3"/>
    <property type="match status" value="1"/>
</dbReference>
<dbReference type="WBParaSite" id="HCON_00145610-00001">
    <property type="protein sequence ID" value="HCON_00145610-00001"/>
    <property type="gene ID" value="HCON_00145610"/>
</dbReference>
<evidence type="ECO:0000259" key="14">
    <source>
        <dbReference type="SMART" id="SM00382"/>
    </source>
</evidence>
<reference evidence="16" key="1">
    <citation type="submission" date="2020-12" db="UniProtKB">
        <authorList>
            <consortium name="WormBaseParasite"/>
        </authorList>
    </citation>
    <scope>IDENTIFICATION</scope>
    <source>
        <strain evidence="16">MHco3</strain>
    </source>
</reference>
<dbReference type="InterPro" id="IPR050168">
    <property type="entry name" value="AAA_ATPase_domain"/>
</dbReference>
<name>A0A7I4YXJ0_HAECO</name>
<evidence type="ECO:0000256" key="5">
    <source>
        <dbReference type="ARBA" id="ARBA00022741"/>
    </source>
</evidence>
<keyword evidence="5" id="KW-0547">Nucleotide-binding</keyword>
<evidence type="ECO:0000256" key="1">
    <source>
        <dbReference type="ARBA" id="ARBA00004370"/>
    </source>
</evidence>
<dbReference type="GO" id="GO:0005524">
    <property type="term" value="F:ATP binding"/>
    <property type="evidence" value="ECO:0007669"/>
    <property type="project" value="UniProtKB-KW"/>
</dbReference>
<proteinExistence type="inferred from homology"/>
<dbReference type="FunFam" id="1.10.8.60:FF:000105">
    <property type="entry name" value="PeRoXisome assembly factor"/>
    <property type="match status" value="1"/>
</dbReference>
<evidence type="ECO:0000256" key="8">
    <source>
        <dbReference type="ARBA" id="ARBA00023136"/>
    </source>
</evidence>
<keyword evidence="15" id="KW-1185">Reference proteome</keyword>
<evidence type="ECO:0000256" key="4">
    <source>
        <dbReference type="ARBA" id="ARBA00022737"/>
    </source>
</evidence>
<keyword evidence="8" id="KW-0472">Membrane</keyword>
<dbReference type="PANTHER" id="PTHR23077">
    <property type="entry name" value="AAA-FAMILY ATPASE"/>
    <property type="match status" value="1"/>
</dbReference>
<evidence type="ECO:0000256" key="11">
    <source>
        <dbReference type="ARBA" id="ARBA00034811"/>
    </source>
</evidence>
<evidence type="ECO:0000256" key="13">
    <source>
        <dbReference type="ARBA" id="ARBA00048778"/>
    </source>
</evidence>
<feature type="domain" description="AAA+ ATPase" evidence="14">
    <location>
        <begin position="499"/>
        <end position="639"/>
    </location>
</feature>
<dbReference type="FunFam" id="3.40.50.300:FF:000109">
    <property type="entry name" value="Peroxisomal biogenesis factor 6"/>
    <property type="match status" value="1"/>
</dbReference>
<dbReference type="InterPro" id="IPR003593">
    <property type="entry name" value="AAA+_ATPase"/>
</dbReference>
<evidence type="ECO:0000256" key="10">
    <source>
        <dbReference type="ARBA" id="ARBA00034532"/>
    </source>
</evidence>
<dbReference type="AlphaFoldDB" id="A0A7I4YXJ0"/>
<keyword evidence="7" id="KW-0067">ATP-binding</keyword>
<dbReference type="InterPro" id="IPR041569">
    <property type="entry name" value="AAA_lid_3"/>
</dbReference>
<evidence type="ECO:0000256" key="7">
    <source>
        <dbReference type="ARBA" id="ARBA00022840"/>
    </source>
</evidence>
<evidence type="ECO:0000256" key="3">
    <source>
        <dbReference type="ARBA" id="ARBA00022593"/>
    </source>
</evidence>
<dbReference type="GO" id="GO:0016887">
    <property type="term" value="F:ATP hydrolysis activity"/>
    <property type="evidence" value="ECO:0007669"/>
    <property type="project" value="InterPro"/>
</dbReference>
<dbReference type="GO" id="GO:0005829">
    <property type="term" value="C:cytosol"/>
    <property type="evidence" value="ECO:0007669"/>
    <property type="project" value="TreeGrafter"/>
</dbReference>
<dbReference type="InterPro" id="IPR003959">
    <property type="entry name" value="ATPase_AAA_core"/>
</dbReference>
<dbReference type="PANTHER" id="PTHR23077:SF9">
    <property type="entry name" value="PEROXISOMAL ATPASE PEX6"/>
    <property type="match status" value="1"/>
</dbReference>
<evidence type="ECO:0000256" key="6">
    <source>
        <dbReference type="ARBA" id="ARBA00022801"/>
    </source>
</evidence>
<evidence type="ECO:0000313" key="15">
    <source>
        <dbReference type="Proteomes" id="UP000025227"/>
    </source>
</evidence>
<keyword evidence="6" id="KW-0378">Hydrolase</keyword>
<comment type="catalytic activity">
    <reaction evidence="13">
        <text>ATP + H2O = ADP + phosphate + H(+)</text>
        <dbReference type="Rhea" id="RHEA:13065"/>
        <dbReference type="ChEBI" id="CHEBI:15377"/>
        <dbReference type="ChEBI" id="CHEBI:15378"/>
        <dbReference type="ChEBI" id="CHEBI:30616"/>
        <dbReference type="ChEBI" id="CHEBI:43474"/>
        <dbReference type="ChEBI" id="CHEBI:456216"/>
    </reaction>
    <physiologicalReaction direction="left-to-right" evidence="13">
        <dbReference type="Rhea" id="RHEA:13066"/>
    </physiologicalReaction>
</comment>
<keyword evidence="3" id="KW-0962">Peroxisome biogenesis</keyword>
<evidence type="ECO:0000256" key="12">
    <source>
        <dbReference type="ARBA" id="ARBA00034920"/>
    </source>
</evidence>
<organism evidence="15 16">
    <name type="scientific">Haemonchus contortus</name>
    <name type="common">Barber pole worm</name>
    <dbReference type="NCBI Taxonomy" id="6289"/>
    <lineage>
        <taxon>Eukaryota</taxon>
        <taxon>Metazoa</taxon>
        <taxon>Ecdysozoa</taxon>
        <taxon>Nematoda</taxon>
        <taxon>Chromadorea</taxon>
        <taxon>Rhabditida</taxon>
        <taxon>Rhabditina</taxon>
        <taxon>Rhabditomorpha</taxon>
        <taxon>Strongyloidea</taxon>
        <taxon>Trichostrongylidae</taxon>
        <taxon>Haemonchus</taxon>
    </lineage>
</organism>
<keyword evidence="4" id="KW-0677">Repeat</keyword>
<dbReference type="Gene3D" id="1.10.8.60">
    <property type="match status" value="2"/>
</dbReference>
<dbReference type="Gene3D" id="3.40.50.300">
    <property type="entry name" value="P-loop containing nucleotide triphosphate hydrolases"/>
    <property type="match status" value="2"/>
</dbReference>
<comment type="similarity">
    <text evidence="2">Belongs to the AAA ATPase family.</text>
</comment>
<dbReference type="OMA" id="DGYEMVC"/>
<dbReference type="GO" id="GO:0005778">
    <property type="term" value="C:peroxisomal membrane"/>
    <property type="evidence" value="ECO:0007669"/>
    <property type="project" value="TreeGrafter"/>
</dbReference>
<dbReference type="Proteomes" id="UP000025227">
    <property type="component" value="Unplaced"/>
</dbReference>
<dbReference type="GO" id="GO:0016558">
    <property type="term" value="P:protein import into peroxisome matrix"/>
    <property type="evidence" value="ECO:0007669"/>
    <property type="project" value="TreeGrafter"/>
</dbReference>
<dbReference type="InterPro" id="IPR027417">
    <property type="entry name" value="P-loop_NTPase"/>
</dbReference>
<dbReference type="Pfam" id="PF00004">
    <property type="entry name" value="AAA"/>
    <property type="match status" value="2"/>
</dbReference>